<dbReference type="AlphaFoldDB" id="A0A7W6GT42"/>
<evidence type="ECO:0008006" key="3">
    <source>
        <dbReference type="Google" id="ProtNLM"/>
    </source>
</evidence>
<dbReference type="Proteomes" id="UP000541426">
    <property type="component" value="Unassembled WGS sequence"/>
</dbReference>
<comment type="caution">
    <text evidence="1">The sequence shown here is derived from an EMBL/GenBank/DDBJ whole genome shotgun (WGS) entry which is preliminary data.</text>
</comment>
<evidence type="ECO:0000313" key="2">
    <source>
        <dbReference type="Proteomes" id="UP000541426"/>
    </source>
</evidence>
<accession>A0A7W6GT42</accession>
<organism evidence="1 2">
    <name type="scientific">Sagittula marina</name>
    <dbReference type="NCBI Taxonomy" id="943940"/>
    <lineage>
        <taxon>Bacteria</taxon>
        <taxon>Pseudomonadati</taxon>
        <taxon>Pseudomonadota</taxon>
        <taxon>Alphaproteobacteria</taxon>
        <taxon>Rhodobacterales</taxon>
        <taxon>Roseobacteraceae</taxon>
        <taxon>Sagittula</taxon>
    </lineage>
</organism>
<reference evidence="1 2" key="1">
    <citation type="submission" date="2020-08" db="EMBL/GenBank/DDBJ databases">
        <title>Genomic Encyclopedia of Type Strains, Phase IV (KMG-IV): sequencing the most valuable type-strain genomes for metagenomic binning, comparative biology and taxonomic classification.</title>
        <authorList>
            <person name="Goeker M."/>
        </authorList>
    </citation>
    <scope>NUCLEOTIDE SEQUENCE [LARGE SCALE GENOMIC DNA]</scope>
    <source>
        <strain evidence="1 2">DSM 102235</strain>
    </source>
</reference>
<proteinExistence type="predicted"/>
<protein>
    <recommendedName>
        <fullName evidence="3">Core-binding (CB) domain-containing protein</fullName>
    </recommendedName>
</protein>
<sequence length="407" mass="45682">MDRMLDDNLHIDLPEADVAAFFKAELSRCVSSVRRTRMVERMDGSLTAEKVRRNRLETFVLRGLVEDGLREEMATERLNFLEEDERPQAQEIQAEMFREFISPGFNAEIQKRAQVGRTLTQLDVLQLRWAAIEARMAAHEAAETVPLHNAEGAREAAVSMLCGLMQEAVGGEAMATAHVDPVVPTVSATPQPATIAPTIAQPVAQSILTPGVSLIEGRMTGTAILAQFDAARLQPKDEEFDGSAENVVVERIFGDDIAGTAVQMIWRSTAQEDTKEQKLKSITLFMYLTGLQRMSDIRQHHLDRFSKLLETRMPRKYWKRKSEFDLTSHEIIEEAKRLGKPCGMKPSTIQRHVDTLMALLDHARSEGTVIDFVANKNGLVPVDDRSDDEKREPFTLDEMQALFGHSL</sequence>
<dbReference type="EMBL" id="JACIEJ010000008">
    <property type="protein sequence ID" value="MBB3987076.1"/>
    <property type="molecule type" value="Genomic_DNA"/>
</dbReference>
<gene>
    <name evidence="1" type="ORF">GGQ68_003420</name>
</gene>
<evidence type="ECO:0000313" key="1">
    <source>
        <dbReference type="EMBL" id="MBB3987076.1"/>
    </source>
</evidence>
<keyword evidence="2" id="KW-1185">Reference proteome</keyword>
<name>A0A7W6GT42_9RHOB</name>